<evidence type="ECO:0000313" key="2">
    <source>
        <dbReference type="Proteomes" id="UP001209681"/>
    </source>
</evidence>
<dbReference type="Pfam" id="PF19620">
    <property type="entry name" value="DUF6125"/>
    <property type="match status" value="1"/>
</dbReference>
<dbReference type="Proteomes" id="UP001209681">
    <property type="component" value="Unassembled WGS sequence"/>
</dbReference>
<keyword evidence="2" id="KW-1185">Reference proteome</keyword>
<sequence length="246" mass="28035">MDTMDEGESAELNAARILDLFHRSMVHYGLWFAEVRHQLGPEVGHEVLEAVSGRVLEAHIRRLAGVLGFSLKNGLPAPLVDLPKEKQKALQEAVSLNWLALDGLWFQGVEFTHGMNDAKRCNDSCWAHFSPFEAAMIRKELQLGKQSGLEGLKKALGRRLYAFINEQSMEDTGLDRFVFRMHKCRVQDARKRKGLADYPCKSAGMVEYPYFAKEIDSRIRTRCIGCPPDAHPEEWWCAWEFILDEG</sequence>
<organism evidence="1 2">
    <name type="scientific">Desulfobotulus pelophilus</name>
    <dbReference type="NCBI Taxonomy" id="2823377"/>
    <lineage>
        <taxon>Bacteria</taxon>
        <taxon>Pseudomonadati</taxon>
        <taxon>Thermodesulfobacteriota</taxon>
        <taxon>Desulfobacteria</taxon>
        <taxon>Desulfobacterales</taxon>
        <taxon>Desulfobacteraceae</taxon>
        <taxon>Desulfobotulus</taxon>
    </lineage>
</organism>
<accession>A0ABT3NBP1</accession>
<reference evidence="1 2" key="1">
    <citation type="submission" date="2022-11" db="EMBL/GenBank/DDBJ databases">
        <title>Desulfobotulus tamanensis H1 sp. nov. - anaerobic, alkaliphilic, sulphate reducing bacterium isolated from terrestrial mud volcano.</title>
        <authorList>
            <person name="Frolova A."/>
            <person name="Merkel A.Y."/>
            <person name="Slobodkin A.I."/>
        </authorList>
    </citation>
    <scope>NUCLEOTIDE SEQUENCE [LARGE SCALE GENOMIC DNA]</scope>
    <source>
        <strain evidence="1 2">H1</strain>
    </source>
</reference>
<comment type="caution">
    <text evidence="1">The sequence shown here is derived from an EMBL/GenBank/DDBJ whole genome shotgun (WGS) entry which is preliminary data.</text>
</comment>
<gene>
    <name evidence="1" type="ORF">OOT00_12910</name>
</gene>
<protein>
    <submittedName>
        <fullName evidence="1">DUF6125 family protein</fullName>
    </submittedName>
</protein>
<name>A0ABT3NBP1_9BACT</name>
<proteinExistence type="predicted"/>
<dbReference type="EMBL" id="JAPFPW010000017">
    <property type="protein sequence ID" value="MCW7754885.1"/>
    <property type="molecule type" value="Genomic_DNA"/>
</dbReference>
<evidence type="ECO:0000313" key="1">
    <source>
        <dbReference type="EMBL" id="MCW7754885.1"/>
    </source>
</evidence>